<dbReference type="PANTHER" id="PTHR42776:SF27">
    <property type="entry name" value="DIPEPTIDYL PEPTIDASE FAMILY MEMBER 6"/>
    <property type="match status" value="1"/>
</dbReference>
<keyword evidence="4" id="KW-0645">Protease</keyword>
<evidence type="ECO:0000256" key="2">
    <source>
        <dbReference type="SAM" id="SignalP"/>
    </source>
</evidence>
<comment type="caution">
    <text evidence="4">The sequence shown here is derived from an EMBL/GenBank/DDBJ whole genome shotgun (WGS) entry which is preliminary data.</text>
</comment>
<feature type="domain" description="Peptidase S9 prolyl oligopeptidase catalytic" evidence="3">
    <location>
        <begin position="433"/>
        <end position="646"/>
    </location>
</feature>
<feature type="signal peptide" evidence="2">
    <location>
        <begin position="1"/>
        <end position="22"/>
    </location>
</feature>
<dbReference type="GO" id="GO:0004177">
    <property type="term" value="F:aminopeptidase activity"/>
    <property type="evidence" value="ECO:0007669"/>
    <property type="project" value="UniProtKB-KW"/>
</dbReference>
<evidence type="ECO:0000259" key="3">
    <source>
        <dbReference type="Pfam" id="PF00326"/>
    </source>
</evidence>
<organism evidence="4 5">
    <name type="scientific">Rhizomicrobium palustre</name>
    <dbReference type="NCBI Taxonomy" id="189966"/>
    <lineage>
        <taxon>Bacteria</taxon>
        <taxon>Pseudomonadati</taxon>
        <taxon>Pseudomonadota</taxon>
        <taxon>Alphaproteobacteria</taxon>
        <taxon>Micropepsales</taxon>
        <taxon>Micropepsaceae</taxon>
        <taxon>Rhizomicrobium</taxon>
    </lineage>
</organism>
<evidence type="ECO:0000256" key="1">
    <source>
        <dbReference type="ARBA" id="ARBA00022801"/>
    </source>
</evidence>
<gene>
    <name evidence="4" type="ORF">FHS83_001083</name>
</gene>
<protein>
    <submittedName>
        <fullName evidence="4">Dipeptidyl aminopeptidase/acylaminoacyl peptidase</fullName>
    </submittedName>
</protein>
<keyword evidence="2" id="KW-0732">Signal</keyword>
<evidence type="ECO:0000313" key="5">
    <source>
        <dbReference type="Proteomes" id="UP000570514"/>
    </source>
</evidence>
<name>A0A846MX13_9PROT</name>
<dbReference type="EMBL" id="JAASRM010000001">
    <property type="protein sequence ID" value="NIK87765.1"/>
    <property type="molecule type" value="Genomic_DNA"/>
</dbReference>
<dbReference type="Pfam" id="PF00326">
    <property type="entry name" value="Peptidase_S9"/>
    <property type="match status" value="1"/>
</dbReference>
<keyword evidence="5" id="KW-1185">Reference proteome</keyword>
<feature type="chain" id="PRO_5032641202" evidence="2">
    <location>
        <begin position="23"/>
        <end position="650"/>
    </location>
</feature>
<dbReference type="RefSeq" id="WP_167081651.1">
    <property type="nucleotide sequence ID" value="NZ_BAAADC010000001.1"/>
</dbReference>
<dbReference type="SUPFAM" id="SSF53474">
    <property type="entry name" value="alpha/beta-Hydrolases"/>
    <property type="match status" value="1"/>
</dbReference>
<accession>A0A846MX13</accession>
<keyword evidence="4" id="KW-0031">Aminopeptidase</keyword>
<keyword evidence="1" id="KW-0378">Hydrolase</keyword>
<dbReference type="GO" id="GO:0006508">
    <property type="term" value="P:proteolysis"/>
    <property type="evidence" value="ECO:0007669"/>
    <property type="project" value="InterPro"/>
</dbReference>
<dbReference type="Gene3D" id="3.40.50.1820">
    <property type="entry name" value="alpha/beta hydrolase"/>
    <property type="match status" value="1"/>
</dbReference>
<sequence length="650" mass="71014">MSSKNWLAAISAAFIMAGLAQAAPPLEAFGRLPSTSHMTMSPNGDLIAFAKETPAQRIIIVYSFSAKKPIAMIRQADQKLRDLEWADDRHLLITASTTAVPRKFWGKRGEYSMAQSYDVQTNKSLMMLDHVAVTGDANIETMNVIAGPPQPRVIDGKTYVFVAGYYYVSQIGRLGLFRIDLDSGEAKLVAGRFSTNAQDWLVDAAGTVVAEASYDEMAERWKAMVYRNGVASPGVEVPASSEWPSLEGLSEDGSGIVVRLPGTENGEVYQQIALSNGAKTIWHNGETNFSGLVVDARTGRIAGGVRSSDREEYDFVDPQLQTMWNSIKGAFKTATDVKVVSWSADKKKAVLKVFGPEFGNVYYVLDLNTHKADPLGPIYDGIEDVAEVKWIDYKAADGRKIPAYLTLPPGRDPKNLPLIVLPHGGPHARDYPGFDWWSQALAARGYVVLQPQFRGSGGFGKEWLEAGFGEFGKKMQTDLSDGVRALAAQGLIDPKRVCIVGASYGGYAALAGATLDTGVYRCAVSVAGLSDLKAQLNNWHWPLNRTDARGERIWGRYLNIEDPSDPKLADVSPVKHVDRVSIPILLIHGRDDTVVPFGQSSGMADALKAAGKPYEFVVLKAEDHWLSSSETRLQMLETTVKFLESHNPPQ</sequence>
<proteinExistence type="predicted"/>
<dbReference type="InterPro" id="IPR029058">
    <property type="entry name" value="AB_hydrolase_fold"/>
</dbReference>
<dbReference type="AlphaFoldDB" id="A0A846MX13"/>
<dbReference type="InterPro" id="IPR001375">
    <property type="entry name" value="Peptidase_S9_cat"/>
</dbReference>
<evidence type="ECO:0000313" key="4">
    <source>
        <dbReference type="EMBL" id="NIK87765.1"/>
    </source>
</evidence>
<dbReference type="Proteomes" id="UP000570514">
    <property type="component" value="Unassembled WGS sequence"/>
</dbReference>
<reference evidence="4 5" key="1">
    <citation type="submission" date="2020-03" db="EMBL/GenBank/DDBJ databases">
        <title>Genomic Encyclopedia of Type Strains, Phase IV (KMG-IV): sequencing the most valuable type-strain genomes for metagenomic binning, comparative biology and taxonomic classification.</title>
        <authorList>
            <person name="Goeker M."/>
        </authorList>
    </citation>
    <scope>NUCLEOTIDE SEQUENCE [LARGE SCALE GENOMIC DNA]</scope>
    <source>
        <strain evidence="4 5">DSM 19867</strain>
    </source>
</reference>
<dbReference type="GO" id="GO:0004252">
    <property type="term" value="F:serine-type endopeptidase activity"/>
    <property type="evidence" value="ECO:0007669"/>
    <property type="project" value="TreeGrafter"/>
</dbReference>
<dbReference type="PANTHER" id="PTHR42776">
    <property type="entry name" value="SERINE PEPTIDASE S9 FAMILY MEMBER"/>
    <property type="match status" value="1"/>
</dbReference>
<dbReference type="SUPFAM" id="SSF82171">
    <property type="entry name" value="DPP6 N-terminal domain-like"/>
    <property type="match status" value="1"/>
</dbReference>